<dbReference type="AlphaFoldDB" id="A0A8H4ESE8"/>
<comment type="caution">
    <text evidence="1">The sequence shown here is derived from an EMBL/GenBank/DDBJ whole genome shotgun (WGS) entry which is preliminary data.</text>
</comment>
<organism evidence="1 2">
    <name type="scientific">Gigaspora margarita</name>
    <dbReference type="NCBI Taxonomy" id="4874"/>
    <lineage>
        <taxon>Eukaryota</taxon>
        <taxon>Fungi</taxon>
        <taxon>Fungi incertae sedis</taxon>
        <taxon>Mucoromycota</taxon>
        <taxon>Glomeromycotina</taxon>
        <taxon>Glomeromycetes</taxon>
        <taxon>Diversisporales</taxon>
        <taxon>Gigasporaceae</taxon>
        <taxon>Gigaspora</taxon>
    </lineage>
</organism>
<gene>
    <name evidence="1" type="ORF">F8M41_001620</name>
</gene>
<keyword evidence="2" id="KW-1185">Reference proteome</keyword>
<dbReference type="Proteomes" id="UP000439903">
    <property type="component" value="Unassembled WGS sequence"/>
</dbReference>
<dbReference type="EMBL" id="WTPW01000114">
    <property type="protein sequence ID" value="KAF0546079.1"/>
    <property type="molecule type" value="Genomic_DNA"/>
</dbReference>
<name>A0A8H4ESE8_GIGMA</name>
<evidence type="ECO:0000313" key="2">
    <source>
        <dbReference type="Proteomes" id="UP000439903"/>
    </source>
</evidence>
<proteinExistence type="predicted"/>
<accession>A0A8H4ESE8</accession>
<sequence>MLSVEVNFGRKKFKYPIENHIKISIINFQDELENQQKQWQDTFYGKLLNDDEIDNLLRQLVDLYDEDSIEEKLNKTWKEAIDLCRKESFSTYEQIGKFLTQTF</sequence>
<protein>
    <submittedName>
        <fullName evidence="1">Uncharacterized protein</fullName>
    </submittedName>
</protein>
<evidence type="ECO:0000313" key="1">
    <source>
        <dbReference type="EMBL" id="KAF0546079.1"/>
    </source>
</evidence>
<reference evidence="1 2" key="1">
    <citation type="journal article" date="2019" name="Environ. Microbiol.">
        <title>At the nexus of three kingdoms: the genome of the mycorrhizal fungus Gigaspora margarita provides insights into plant, endobacterial and fungal interactions.</title>
        <authorList>
            <person name="Venice F."/>
            <person name="Ghignone S."/>
            <person name="Salvioli di Fossalunga A."/>
            <person name="Amselem J."/>
            <person name="Novero M."/>
            <person name="Xianan X."/>
            <person name="Sedzielewska Toro K."/>
            <person name="Morin E."/>
            <person name="Lipzen A."/>
            <person name="Grigoriev I.V."/>
            <person name="Henrissat B."/>
            <person name="Martin F.M."/>
            <person name="Bonfante P."/>
        </authorList>
    </citation>
    <scope>NUCLEOTIDE SEQUENCE [LARGE SCALE GENOMIC DNA]</scope>
    <source>
        <strain evidence="1 2">BEG34</strain>
    </source>
</reference>